<keyword evidence="9" id="KW-0511">Multifunctional enzyme</keyword>
<reference evidence="13" key="1">
    <citation type="submission" date="2019-02" db="EMBL/GenBank/DDBJ databases">
        <authorList>
            <person name="Li S.-H."/>
        </authorList>
    </citation>
    <scope>NUCLEOTIDE SEQUENCE</scope>
    <source>
        <strain evidence="13">IMCC8485</strain>
    </source>
</reference>
<evidence type="ECO:0000256" key="10">
    <source>
        <dbReference type="SAM" id="Phobius"/>
    </source>
</evidence>
<dbReference type="EMBL" id="SHNP01000001">
    <property type="protein sequence ID" value="MCX2972215.1"/>
    <property type="molecule type" value="Genomic_DNA"/>
</dbReference>
<organism evidence="13 14">
    <name type="scientific">Candidatus Seongchinamella marina</name>
    <dbReference type="NCBI Taxonomy" id="2518990"/>
    <lineage>
        <taxon>Bacteria</taxon>
        <taxon>Pseudomonadati</taxon>
        <taxon>Pseudomonadota</taxon>
        <taxon>Gammaproteobacteria</taxon>
        <taxon>Cellvibrionales</taxon>
        <taxon>Halieaceae</taxon>
        <taxon>Seongchinamella</taxon>
    </lineage>
</organism>
<feature type="transmembrane region" description="Helical" evidence="10">
    <location>
        <begin position="128"/>
        <end position="146"/>
    </location>
</feature>
<feature type="transmembrane region" description="Helical" evidence="10">
    <location>
        <begin position="214"/>
        <end position="247"/>
    </location>
</feature>
<dbReference type="InterPro" id="IPR050882">
    <property type="entry name" value="Prepilin_peptidase/N-MTase"/>
</dbReference>
<evidence type="ECO:0000256" key="9">
    <source>
        <dbReference type="RuleBase" id="RU003794"/>
    </source>
</evidence>
<keyword evidence="9" id="KW-0645">Protease</keyword>
<name>A0ABT3SRE0_9GAMM</name>
<keyword evidence="9" id="KW-0378">Hydrolase</keyword>
<dbReference type="RefSeq" id="WP_279251255.1">
    <property type="nucleotide sequence ID" value="NZ_SHNP01000001.1"/>
</dbReference>
<feature type="transmembrane region" description="Helical" evidence="10">
    <location>
        <begin position="12"/>
        <end position="31"/>
    </location>
</feature>
<feature type="domain" description="Prepilin type IV endopeptidase peptidase" evidence="11">
    <location>
        <begin position="134"/>
        <end position="243"/>
    </location>
</feature>
<dbReference type="EC" id="3.4.23.43" evidence="9"/>
<keyword evidence="9" id="KW-0808">Transferase</keyword>
<dbReference type="PRINTS" id="PR00864">
    <property type="entry name" value="PREPILNPTASE"/>
</dbReference>
<evidence type="ECO:0000256" key="3">
    <source>
        <dbReference type="ARBA" id="ARBA00022475"/>
    </source>
</evidence>
<keyword evidence="9" id="KW-0489">Methyltransferase</keyword>
<comment type="catalytic activity">
    <reaction evidence="9">
        <text>Typically cleaves a -Gly-|-Phe- bond to release an N-terminal, basic peptide of 5-8 residues from type IV prepilin, and then N-methylates the new N-terminal amino group, the methyl donor being S-adenosyl-L-methionine.</text>
        <dbReference type="EC" id="3.4.23.43"/>
    </reaction>
</comment>
<dbReference type="Pfam" id="PF06750">
    <property type="entry name" value="A24_N_bact"/>
    <property type="match status" value="1"/>
</dbReference>
<accession>A0ABT3SRE0</accession>
<comment type="function">
    <text evidence="9">Plays an essential role in type IV pili and type II pseudopili formation by proteolytically removing the leader sequence from substrate proteins and subsequently monomethylating the alpha-amino group of the newly exposed N-terminal phenylalanine.</text>
</comment>
<evidence type="ECO:0000256" key="2">
    <source>
        <dbReference type="ARBA" id="ARBA00005801"/>
    </source>
</evidence>
<evidence type="ECO:0000259" key="11">
    <source>
        <dbReference type="Pfam" id="PF01478"/>
    </source>
</evidence>
<dbReference type="Gene3D" id="1.20.120.1220">
    <property type="match status" value="1"/>
</dbReference>
<protein>
    <recommendedName>
        <fullName evidence="9">Prepilin leader peptidase/N-methyltransferase</fullName>
        <ecNumber evidence="9">2.1.1.-</ecNumber>
        <ecNumber evidence="9">3.4.23.43</ecNumber>
    </recommendedName>
</protein>
<dbReference type="PANTHER" id="PTHR30487">
    <property type="entry name" value="TYPE 4 PREPILIN-LIKE PROTEINS LEADER PEPTIDE-PROCESSING ENZYME"/>
    <property type="match status" value="1"/>
</dbReference>
<gene>
    <name evidence="13" type="ORF">EYC87_01270</name>
</gene>
<comment type="subcellular location">
    <subcellularLocation>
        <location evidence="1">Cell inner membrane</location>
        <topology evidence="1">Multi-pass membrane protein</topology>
    </subcellularLocation>
    <subcellularLocation>
        <location evidence="9">Cell membrane</location>
        <topology evidence="9">Multi-pass membrane protein</topology>
    </subcellularLocation>
</comment>
<feature type="transmembrane region" description="Helical" evidence="10">
    <location>
        <begin position="181"/>
        <end position="202"/>
    </location>
</feature>
<dbReference type="Proteomes" id="UP001143307">
    <property type="component" value="Unassembled WGS sequence"/>
</dbReference>
<feature type="transmembrane region" description="Helical" evidence="10">
    <location>
        <begin position="158"/>
        <end position="175"/>
    </location>
</feature>
<dbReference type="PANTHER" id="PTHR30487:SF0">
    <property type="entry name" value="PREPILIN LEADER PEPTIDASE_N-METHYLTRANSFERASE-RELATED"/>
    <property type="match status" value="1"/>
</dbReference>
<feature type="domain" description="Prepilin peptidase A24 N-terminal" evidence="12">
    <location>
        <begin position="19"/>
        <end position="124"/>
    </location>
</feature>
<keyword evidence="6 10" id="KW-1133">Transmembrane helix</keyword>
<proteinExistence type="inferred from homology"/>
<evidence type="ECO:0000313" key="14">
    <source>
        <dbReference type="Proteomes" id="UP001143307"/>
    </source>
</evidence>
<evidence type="ECO:0000259" key="12">
    <source>
        <dbReference type="Pfam" id="PF06750"/>
    </source>
</evidence>
<dbReference type="InterPro" id="IPR014032">
    <property type="entry name" value="Peptidase_A24A_bac"/>
</dbReference>
<evidence type="ECO:0000256" key="4">
    <source>
        <dbReference type="ARBA" id="ARBA00022519"/>
    </source>
</evidence>
<comment type="caution">
    <text evidence="13">The sequence shown here is derived from an EMBL/GenBank/DDBJ whole genome shotgun (WGS) entry which is preliminary data.</text>
</comment>
<sequence length="288" mass="31535">MLDALNQNSWLLYLALLSLGLVVGSFLNVVIHRLPIMMESRWRSDCCELLDLEGEKQDQTLTLAVPNSHCPNCKAPIKAWQNIPVLSYLLLGGKCANCSISISLRYPTVELITGLLTLALAWYFPASWALLGAMFLTWSLVALAMIDVDHQLLPDDITLPLLWLGLLFNLNGTYVTLGDAVIGAMAGYLILWSVYWVFKLITGKEGMGYGDFKLLAALGAWMGWQALPLIILLSSLVGAVVGIGLMILKNRGKEIPIPFGPYLAAAGWISLLWGDLIIEAYLKSAGLN</sequence>
<evidence type="ECO:0000256" key="5">
    <source>
        <dbReference type="ARBA" id="ARBA00022692"/>
    </source>
</evidence>
<dbReference type="Pfam" id="PF01478">
    <property type="entry name" value="Peptidase_A24"/>
    <property type="match status" value="1"/>
</dbReference>
<evidence type="ECO:0000256" key="6">
    <source>
        <dbReference type="ARBA" id="ARBA00022989"/>
    </source>
</evidence>
<evidence type="ECO:0000256" key="8">
    <source>
        <dbReference type="RuleBase" id="RU003793"/>
    </source>
</evidence>
<keyword evidence="4" id="KW-0997">Cell inner membrane</keyword>
<evidence type="ECO:0000256" key="1">
    <source>
        <dbReference type="ARBA" id="ARBA00004429"/>
    </source>
</evidence>
<keyword evidence="14" id="KW-1185">Reference proteome</keyword>
<keyword evidence="7 10" id="KW-0472">Membrane</keyword>
<dbReference type="InterPro" id="IPR010627">
    <property type="entry name" value="Prepilin_pept_A24_N"/>
</dbReference>
<evidence type="ECO:0000313" key="13">
    <source>
        <dbReference type="EMBL" id="MCX2972215.1"/>
    </source>
</evidence>
<dbReference type="InterPro" id="IPR000045">
    <property type="entry name" value="Prepilin_IV_endopep_pep"/>
</dbReference>
<feature type="transmembrane region" description="Helical" evidence="10">
    <location>
        <begin position="259"/>
        <end position="282"/>
    </location>
</feature>
<dbReference type="EC" id="2.1.1.-" evidence="9"/>
<keyword evidence="3" id="KW-1003">Cell membrane</keyword>
<evidence type="ECO:0000256" key="7">
    <source>
        <dbReference type="ARBA" id="ARBA00023136"/>
    </source>
</evidence>
<keyword evidence="5 9" id="KW-0812">Transmembrane</keyword>
<comment type="similarity">
    <text evidence="2 8">Belongs to the peptidase A24 family.</text>
</comment>